<keyword evidence="1" id="KW-0812">Transmembrane</keyword>
<evidence type="ECO:0000313" key="2">
    <source>
        <dbReference type="EMBL" id="MBB3113953.1"/>
    </source>
</evidence>
<organism evidence="2 3">
    <name type="scientific">Paenibacillus phyllosphaerae</name>
    <dbReference type="NCBI Taxonomy" id="274593"/>
    <lineage>
        <taxon>Bacteria</taxon>
        <taxon>Bacillati</taxon>
        <taxon>Bacillota</taxon>
        <taxon>Bacilli</taxon>
        <taxon>Bacillales</taxon>
        <taxon>Paenibacillaceae</taxon>
        <taxon>Paenibacillus</taxon>
    </lineage>
</organism>
<dbReference type="AlphaFoldDB" id="A0A7W5FR38"/>
<keyword evidence="3" id="KW-1185">Reference proteome</keyword>
<feature type="transmembrane region" description="Helical" evidence="1">
    <location>
        <begin position="37"/>
        <end position="58"/>
    </location>
</feature>
<feature type="transmembrane region" description="Helical" evidence="1">
    <location>
        <begin position="138"/>
        <end position="158"/>
    </location>
</feature>
<dbReference type="RefSeq" id="WP_183604020.1">
    <property type="nucleotide sequence ID" value="NZ_JACHXK010000024.1"/>
</dbReference>
<comment type="caution">
    <text evidence="2">The sequence shown here is derived from an EMBL/GenBank/DDBJ whole genome shotgun (WGS) entry which is preliminary data.</text>
</comment>
<feature type="transmembrane region" description="Helical" evidence="1">
    <location>
        <begin position="14"/>
        <end position="30"/>
    </location>
</feature>
<sequence>MILYPPHAFDRNEVFIIAVSILSIAVMFTLKRRFPAIVIWYVFLFNYFLGVLVDFTIATPPLDLYDANDWPNYEWFDVILYLFCYPPAAYVVIYLYDRWSLRGMKLLTYLVVCALITTGLEWISDWVGVYHYKGWRLVYSFPVYIAAYWVNIGMLHFLRRQLKHEGRPH</sequence>
<dbReference type="EMBL" id="JACHXK010000024">
    <property type="protein sequence ID" value="MBB3113953.1"/>
    <property type="molecule type" value="Genomic_DNA"/>
</dbReference>
<reference evidence="2 3" key="1">
    <citation type="submission" date="2020-08" db="EMBL/GenBank/DDBJ databases">
        <title>Genomic Encyclopedia of Type Strains, Phase III (KMG-III): the genomes of soil and plant-associated and newly described type strains.</title>
        <authorList>
            <person name="Whitman W."/>
        </authorList>
    </citation>
    <scope>NUCLEOTIDE SEQUENCE [LARGE SCALE GENOMIC DNA]</scope>
    <source>
        <strain evidence="2 3">CECT 5862</strain>
    </source>
</reference>
<name>A0A7W5FR38_9BACL</name>
<accession>A0A7W5FR38</accession>
<evidence type="ECO:0000256" key="1">
    <source>
        <dbReference type="SAM" id="Phobius"/>
    </source>
</evidence>
<keyword evidence="1" id="KW-0472">Membrane</keyword>
<feature type="transmembrane region" description="Helical" evidence="1">
    <location>
        <begin position="108"/>
        <end position="132"/>
    </location>
</feature>
<proteinExistence type="predicted"/>
<evidence type="ECO:0000313" key="3">
    <source>
        <dbReference type="Proteomes" id="UP000570361"/>
    </source>
</evidence>
<keyword evidence="1" id="KW-1133">Transmembrane helix</keyword>
<gene>
    <name evidence="2" type="ORF">FHS18_006069</name>
</gene>
<protein>
    <submittedName>
        <fullName evidence="2">Uncharacterized protein</fullName>
    </submittedName>
</protein>
<dbReference type="Proteomes" id="UP000570361">
    <property type="component" value="Unassembled WGS sequence"/>
</dbReference>
<feature type="transmembrane region" description="Helical" evidence="1">
    <location>
        <begin position="78"/>
        <end position="96"/>
    </location>
</feature>